<dbReference type="Pfam" id="PF08534">
    <property type="entry name" value="Redoxin"/>
    <property type="match status" value="1"/>
</dbReference>
<keyword evidence="2 6" id="KW-0049">Antioxidant</keyword>
<comment type="function">
    <text evidence="6">Thiol-specific peroxidase that catalyzes the reduction of hydrogen peroxide and organic hydroperoxides to water and alcohols, respectively. Plays a role in cell protection against oxidative stress by detoxifying peroxides.</text>
</comment>
<dbReference type="PANTHER" id="PTHR10430">
    <property type="entry name" value="PEROXIREDOXIN"/>
    <property type="match status" value="1"/>
</dbReference>
<keyword evidence="9" id="KW-1185">Reference proteome</keyword>
<dbReference type="PANTHER" id="PTHR10430:SF16">
    <property type="entry name" value="PEROXIREDOXIN-5, MITOCHONDRIAL"/>
    <property type="match status" value="1"/>
</dbReference>
<dbReference type="GO" id="GO:0045454">
    <property type="term" value="P:cell redox homeostasis"/>
    <property type="evidence" value="ECO:0007669"/>
    <property type="project" value="TreeGrafter"/>
</dbReference>
<dbReference type="InterPro" id="IPR013740">
    <property type="entry name" value="Redoxin"/>
</dbReference>
<dbReference type="InterPro" id="IPR036249">
    <property type="entry name" value="Thioredoxin-like_sf"/>
</dbReference>
<evidence type="ECO:0000256" key="5">
    <source>
        <dbReference type="PIRSR" id="PIRSR637944-1"/>
    </source>
</evidence>
<gene>
    <name evidence="8" type="ORF">GTW51_04500</name>
</gene>
<comment type="catalytic activity">
    <reaction evidence="6">
        <text>a hydroperoxide + 2 glutathione = an alcohol + glutathione disulfide + H2O</text>
        <dbReference type="Rhea" id="RHEA:62632"/>
        <dbReference type="ChEBI" id="CHEBI:15377"/>
        <dbReference type="ChEBI" id="CHEBI:30879"/>
        <dbReference type="ChEBI" id="CHEBI:35924"/>
        <dbReference type="ChEBI" id="CHEBI:57925"/>
        <dbReference type="ChEBI" id="CHEBI:58297"/>
        <dbReference type="EC" id="1.11.1.27"/>
    </reaction>
</comment>
<name>A0A6L9MEE5_9HYPH</name>
<evidence type="ECO:0000259" key="7">
    <source>
        <dbReference type="PROSITE" id="PS51352"/>
    </source>
</evidence>
<dbReference type="RefSeq" id="WP_163042713.1">
    <property type="nucleotide sequence ID" value="NZ_JAAAMJ010000002.1"/>
</dbReference>
<comment type="caution">
    <text evidence="8">The sequence shown here is derived from an EMBL/GenBank/DDBJ whole genome shotgun (WGS) entry which is preliminary data.</text>
</comment>
<dbReference type="Proteomes" id="UP000476332">
    <property type="component" value="Unassembled WGS sequence"/>
</dbReference>
<evidence type="ECO:0000256" key="3">
    <source>
        <dbReference type="ARBA" id="ARBA00023002"/>
    </source>
</evidence>
<dbReference type="PROSITE" id="PS51352">
    <property type="entry name" value="THIOREDOXIN_2"/>
    <property type="match status" value="1"/>
</dbReference>
<keyword evidence="1 6" id="KW-0575">Peroxidase</keyword>
<dbReference type="InterPro" id="IPR013766">
    <property type="entry name" value="Thioredoxin_domain"/>
</dbReference>
<sequence>MAIGVGDKIPNATLKTRTSDGPVDLSTEEIFGGKKVVLFAVPGAFTPTCTMNHLPGFLTYNEEIRGKGVDTIAVVAVNDIHVMSAWEKSTEASGKITFLSDGNGEFTKAVGLDIDLSVAGLGTRSKRYSMIVEDGVVTALNIEDSPGRADTSSAEALLEQL</sequence>
<dbReference type="GO" id="GO:0008379">
    <property type="term" value="F:thioredoxin peroxidase activity"/>
    <property type="evidence" value="ECO:0007669"/>
    <property type="project" value="InterPro"/>
</dbReference>
<dbReference type="EMBL" id="JAAAMJ010000002">
    <property type="protein sequence ID" value="NDV85958.1"/>
    <property type="molecule type" value="Genomic_DNA"/>
</dbReference>
<keyword evidence="3 6" id="KW-0560">Oxidoreductase</keyword>
<dbReference type="FunFam" id="3.40.30.10:FF:000020">
    <property type="entry name" value="Peroxiredoxin"/>
    <property type="match status" value="1"/>
</dbReference>
<protein>
    <recommendedName>
        <fullName evidence="6">Glutathione-dependent peroxiredoxin</fullName>
        <ecNumber evidence="6">1.11.1.27</ecNumber>
    </recommendedName>
</protein>
<dbReference type="GO" id="GO:0005737">
    <property type="term" value="C:cytoplasm"/>
    <property type="evidence" value="ECO:0007669"/>
    <property type="project" value="TreeGrafter"/>
</dbReference>
<dbReference type="GO" id="GO:0042744">
    <property type="term" value="P:hydrogen peroxide catabolic process"/>
    <property type="evidence" value="ECO:0007669"/>
    <property type="project" value="TreeGrafter"/>
</dbReference>
<dbReference type="EC" id="1.11.1.27" evidence="6"/>
<accession>A0A6L9MEE5</accession>
<evidence type="ECO:0000256" key="2">
    <source>
        <dbReference type="ARBA" id="ARBA00022862"/>
    </source>
</evidence>
<reference evidence="8 9" key="1">
    <citation type="submission" date="2020-01" db="EMBL/GenBank/DDBJ databases">
        <title>Genomes of bacteria type strains.</title>
        <authorList>
            <person name="Chen J."/>
            <person name="Zhu S."/>
            <person name="Chen J."/>
        </authorList>
    </citation>
    <scope>NUCLEOTIDE SEQUENCE [LARGE SCALE GENOMIC DNA]</scope>
    <source>
        <strain evidence="8 9">KCTC 52919</strain>
    </source>
</reference>
<evidence type="ECO:0000256" key="1">
    <source>
        <dbReference type="ARBA" id="ARBA00022559"/>
    </source>
</evidence>
<comment type="similarity">
    <text evidence="6">Belongs to the peroxiredoxin family. Prx5 subfamily.</text>
</comment>
<proteinExistence type="inferred from homology"/>
<dbReference type="GO" id="GO:0034599">
    <property type="term" value="P:cellular response to oxidative stress"/>
    <property type="evidence" value="ECO:0007669"/>
    <property type="project" value="InterPro"/>
</dbReference>
<keyword evidence="4 6" id="KW-0676">Redox-active center</keyword>
<dbReference type="Gene3D" id="3.40.30.10">
    <property type="entry name" value="Glutaredoxin"/>
    <property type="match status" value="1"/>
</dbReference>
<dbReference type="SUPFAM" id="SSF52833">
    <property type="entry name" value="Thioredoxin-like"/>
    <property type="match status" value="1"/>
</dbReference>
<evidence type="ECO:0000256" key="4">
    <source>
        <dbReference type="ARBA" id="ARBA00023284"/>
    </source>
</evidence>
<evidence type="ECO:0000313" key="9">
    <source>
        <dbReference type="Proteomes" id="UP000476332"/>
    </source>
</evidence>
<evidence type="ECO:0000313" key="8">
    <source>
        <dbReference type="EMBL" id="NDV85958.1"/>
    </source>
</evidence>
<dbReference type="InterPro" id="IPR037944">
    <property type="entry name" value="PRX5-like"/>
</dbReference>
<organism evidence="8 9">
    <name type="scientific">Aurantimonas aggregata</name>
    <dbReference type="NCBI Taxonomy" id="2047720"/>
    <lineage>
        <taxon>Bacteria</taxon>
        <taxon>Pseudomonadati</taxon>
        <taxon>Pseudomonadota</taxon>
        <taxon>Alphaproteobacteria</taxon>
        <taxon>Hyphomicrobiales</taxon>
        <taxon>Aurantimonadaceae</taxon>
        <taxon>Aurantimonas</taxon>
    </lineage>
</organism>
<dbReference type="AlphaFoldDB" id="A0A6L9MEE5"/>
<feature type="domain" description="Thioredoxin" evidence="7">
    <location>
        <begin position="3"/>
        <end position="161"/>
    </location>
</feature>
<feature type="active site" description="Cysteine sulfenic acid (-SOH) intermediate" evidence="5">
    <location>
        <position position="49"/>
    </location>
</feature>
<evidence type="ECO:0000256" key="6">
    <source>
        <dbReference type="RuleBase" id="RU366011"/>
    </source>
</evidence>
<dbReference type="CDD" id="cd03013">
    <property type="entry name" value="PRX5_like"/>
    <property type="match status" value="1"/>
</dbReference>